<evidence type="ECO:0000313" key="4">
    <source>
        <dbReference type="Proteomes" id="UP000321172"/>
    </source>
</evidence>
<protein>
    <submittedName>
        <fullName evidence="3">Cell wall hydrolase</fullName>
    </submittedName>
</protein>
<accession>A0A5B8RZ94</accession>
<dbReference type="Gene3D" id="1.10.10.2520">
    <property type="entry name" value="Cell wall hydrolase SleB, domain 1"/>
    <property type="match status" value="1"/>
</dbReference>
<dbReference type="Proteomes" id="UP000321172">
    <property type="component" value="Chromosome"/>
</dbReference>
<dbReference type="RefSeq" id="WP_147088777.1">
    <property type="nucleotide sequence ID" value="NZ_BAABJD010000002.1"/>
</dbReference>
<dbReference type="InterPro" id="IPR042047">
    <property type="entry name" value="SleB_dom1"/>
</dbReference>
<dbReference type="Pfam" id="PF07486">
    <property type="entry name" value="Hydrolase_2"/>
    <property type="match status" value="1"/>
</dbReference>
<dbReference type="AlphaFoldDB" id="A0A5B8RZ94"/>
<keyword evidence="4" id="KW-1185">Reference proteome</keyword>
<evidence type="ECO:0000259" key="2">
    <source>
        <dbReference type="Pfam" id="PF07486"/>
    </source>
</evidence>
<proteinExistence type="predicted"/>
<dbReference type="KEGG" id="ngf:FRF71_00890"/>
<evidence type="ECO:0000256" key="1">
    <source>
        <dbReference type="SAM" id="MobiDB-lite"/>
    </source>
</evidence>
<organism evidence="3 4">
    <name type="scientific">Novosphingobium ginsenosidimutans</name>
    <dbReference type="NCBI Taxonomy" id="1176536"/>
    <lineage>
        <taxon>Bacteria</taxon>
        <taxon>Pseudomonadati</taxon>
        <taxon>Pseudomonadota</taxon>
        <taxon>Alphaproteobacteria</taxon>
        <taxon>Sphingomonadales</taxon>
        <taxon>Sphingomonadaceae</taxon>
        <taxon>Novosphingobium</taxon>
    </lineage>
</organism>
<dbReference type="GO" id="GO:0016787">
    <property type="term" value="F:hydrolase activity"/>
    <property type="evidence" value="ECO:0007669"/>
    <property type="project" value="UniProtKB-KW"/>
</dbReference>
<dbReference type="InterPro" id="IPR011105">
    <property type="entry name" value="Cell_wall_hydrolase_SleB"/>
</dbReference>
<feature type="region of interest" description="Disordered" evidence="1">
    <location>
        <begin position="348"/>
        <end position="381"/>
    </location>
</feature>
<name>A0A5B8RZ94_9SPHN</name>
<reference evidence="3 4" key="1">
    <citation type="journal article" date="2013" name="J. Microbiol. Biotechnol.">
        <title>Novosphingobium ginsenosidimutans sp. nov., with the ability to convert ginsenoside.</title>
        <authorList>
            <person name="Kim J.K."/>
            <person name="He D."/>
            <person name="Liu Q.M."/>
            <person name="Park H.Y."/>
            <person name="Jung M.S."/>
            <person name="Yoon M.H."/>
            <person name="Kim S.C."/>
            <person name="Im W.T."/>
        </authorList>
    </citation>
    <scope>NUCLEOTIDE SEQUENCE [LARGE SCALE GENOMIC DNA]</scope>
    <source>
        <strain evidence="3 4">FW-6</strain>
    </source>
</reference>
<evidence type="ECO:0000313" key="3">
    <source>
        <dbReference type="EMBL" id="QEA14796.1"/>
    </source>
</evidence>
<keyword evidence="3" id="KW-0378">Hydrolase</keyword>
<dbReference type="EMBL" id="CP042345">
    <property type="protein sequence ID" value="QEA14796.1"/>
    <property type="molecule type" value="Genomic_DNA"/>
</dbReference>
<gene>
    <name evidence="3" type="ORF">FRF71_00890</name>
</gene>
<feature type="domain" description="Cell wall hydrolase SleB" evidence="2">
    <location>
        <begin position="154"/>
        <end position="263"/>
    </location>
</feature>
<sequence>MKQGLTPSLEPRPRDFGARFKRRRVATLAARLRRRHLGRRALVLVAAFAVPAIAAPGDWQGFGIGNAGSASVEVEPLPFERPGESFPGSAFYYLAQDEVLPPLVETQSDADGDQLFVDERAGPIARAMRIDNSGVDRTRALECLTAAVYYEARSESDQGQRAVAQVVLNRVAHPSYPNTVCGVVYQGSERSTGCQFSFTCDGSLAKAPNRMFWYRAENVARAALSGYVERSVGLATHYHTIAIFPYWAPSLRHIITVGAHRFYRFGGAAGDAGAFRFAYRGGEPVAAPHARNAAADKLPDPALDPLALQKAYEAGLQAAAAPAMLPAASLQPARPHAAPSYAPEVQNRGGEALYRGDRLPQDNGVRPEYQNSGRWIGPPGT</sequence>
<dbReference type="OrthoDB" id="9785345at2"/>